<gene>
    <name evidence="5" type="ORF">QPL79_03880</name>
</gene>
<reference evidence="5 6" key="1">
    <citation type="submission" date="2023-05" db="EMBL/GenBank/DDBJ databases">
        <title>A new hyperthermophilic archaea 'Ignisphaera cupida' sp. nov. and description of the family 'Ignisphaeraceae' fam. nov.</title>
        <authorList>
            <person name="Podosokorskaya O.A."/>
            <person name="Elcheninov A.G."/>
            <person name="Klukina A."/>
            <person name="Merkel A.Y."/>
        </authorList>
    </citation>
    <scope>NUCLEOTIDE SEQUENCE [LARGE SCALE GENOMIC DNA]</scope>
    <source>
        <strain evidence="5 6">4213-co</strain>
    </source>
</reference>
<dbReference type="NCBIfam" id="TIGR01727">
    <property type="entry name" value="oligo_HPY"/>
    <property type="match status" value="1"/>
</dbReference>
<evidence type="ECO:0000313" key="5">
    <source>
        <dbReference type="EMBL" id="MDK6028495.1"/>
    </source>
</evidence>
<dbReference type="PROSITE" id="PS50893">
    <property type="entry name" value="ABC_TRANSPORTER_2"/>
    <property type="match status" value="1"/>
</dbReference>
<dbReference type="InterPro" id="IPR025662">
    <property type="entry name" value="Sigma_54_int_dom_ATP-bd_1"/>
</dbReference>
<dbReference type="GO" id="GO:0005524">
    <property type="term" value="F:ATP binding"/>
    <property type="evidence" value="ECO:0007669"/>
    <property type="project" value="UniProtKB-KW"/>
</dbReference>
<dbReference type="PANTHER" id="PTHR43230:SF3">
    <property type="entry name" value="ABC-TYPE DIPEPTIDE_OLIGOPEPTIDE TRANSPORT SYSTEM, ATPASE COMPONENT"/>
    <property type="match status" value="1"/>
</dbReference>
<accession>A0ABD4Z882</accession>
<dbReference type="InterPro" id="IPR013563">
    <property type="entry name" value="Oligopep_ABC_C"/>
</dbReference>
<dbReference type="InterPro" id="IPR027417">
    <property type="entry name" value="P-loop_NTPase"/>
</dbReference>
<keyword evidence="1" id="KW-0813">Transport</keyword>
<dbReference type="SMART" id="SM00382">
    <property type="entry name" value="AAA"/>
    <property type="match status" value="1"/>
</dbReference>
<evidence type="ECO:0000313" key="6">
    <source>
        <dbReference type="Proteomes" id="UP001529235"/>
    </source>
</evidence>
<protein>
    <submittedName>
        <fullName evidence="5">ABC transporter ATP-binding protein</fullName>
    </submittedName>
</protein>
<dbReference type="InterPro" id="IPR003593">
    <property type="entry name" value="AAA+_ATPase"/>
</dbReference>
<dbReference type="Gene3D" id="3.40.50.300">
    <property type="entry name" value="P-loop containing nucleotide triphosphate hydrolases"/>
    <property type="match status" value="1"/>
</dbReference>
<keyword evidence="3 5" id="KW-0067">ATP-binding</keyword>
<dbReference type="RefSeq" id="WP_285273478.1">
    <property type="nucleotide sequence ID" value="NZ_JASNVW010000002.1"/>
</dbReference>
<dbReference type="InterPro" id="IPR003439">
    <property type="entry name" value="ABC_transporter-like_ATP-bd"/>
</dbReference>
<dbReference type="Pfam" id="PF08352">
    <property type="entry name" value="oligo_HPY"/>
    <property type="match status" value="1"/>
</dbReference>
<dbReference type="PROSITE" id="PS00211">
    <property type="entry name" value="ABC_TRANSPORTER_1"/>
    <property type="match status" value="1"/>
</dbReference>
<dbReference type="AlphaFoldDB" id="A0ABD4Z882"/>
<name>A0ABD4Z882_9CREN</name>
<proteinExistence type="predicted"/>
<sequence length="324" mass="37012">MNNTDTLLHINNVTKLFGYGLLGLRKFRALNNVSLTMPIEPEILVIVGETGSGKSTLLKIILRMLVPDYGTVLYKGKNIFKMKSSEVRWYRQEVQAVFQDPFETFNPLRPVVDYLNDTLKYLLKVRNASERKTLIDQTLRFVGLSLEKVDGKRSNEFSGGELQRISIARALLSRPKLLLADEPVSMLDASLRVDILNILKDVKENLKTSIIYVTHDILTAYYVGDRIAVLYRGDLVELGPITKVYNEPLHPYTQLLLSSVLEPSLDIRKKVKPLKRSTIELKEFLLQGCKFAMRCPYATKKCYETPPPEIKINGRAVRCWLYVT</sequence>
<comment type="caution">
    <text evidence="5">The sequence shown here is derived from an EMBL/GenBank/DDBJ whole genome shotgun (WGS) entry which is preliminary data.</text>
</comment>
<dbReference type="PROSITE" id="PS00675">
    <property type="entry name" value="SIGMA54_INTERACT_1"/>
    <property type="match status" value="1"/>
</dbReference>
<evidence type="ECO:0000259" key="4">
    <source>
        <dbReference type="PROSITE" id="PS50893"/>
    </source>
</evidence>
<evidence type="ECO:0000256" key="2">
    <source>
        <dbReference type="ARBA" id="ARBA00022741"/>
    </source>
</evidence>
<keyword evidence="6" id="KW-1185">Reference proteome</keyword>
<organism evidence="5 6">
    <name type="scientific">Ignisphaera cupida</name>
    <dbReference type="NCBI Taxonomy" id="3050454"/>
    <lineage>
        <taxon>Archaea</taxon>
        <taxon>Thermoproteota</taxon>
        <taxon>Thermoprotei</taxon>
        <taxon>Desulfurococcales</taxon>
        <taxon>Desulfurococcaceae</taxon>
        <taxon>Ignisphaera</taxon>
    </lineage>
</organism>
<dbReference type="PANTHER" id="PTHR43230">
    <property type="entry name" value="ABC-TYPE DIPEPTIDE/OLIGOPEPTIDE TRANSPORT SYSTEM, ATPASE COMPONENT"/>
    <property type="match status" value="1"/>
</dbReference>
<feature type="domain" description="ABC transporter" evidence="4">
    <location>
        <begin position="8"/>
        <end position="257"/>
    </location>
</feature>
<evidence type="ECO:0000256" key="1">
    <source>
        <dbReference type="ARBA" id="ARBA00022448"/>
    </source>
</evidence>
<keyword evidence="2" id="KW-0547">Nucleotide-binding</keyword>
<dbReference type="InterPro" id="IPR017871">
    <property type="entry name" value="ABC_transporter-like_CS"/>
</dbReference>
<dbReference type="Pfam" id="PF00005">
    <property type="entry name" value="ABC_tran"/>
    <property type="match status" value="1"/>
</dbReference>
<dbReference type="SUPFAM" id="SSF52540">
    <property type="entry name" value="P-loop containing nucleoside triphosphate hydrolases"/>
    <property type="match status" value="1"/>
</dbReference>
<evidence type="ECO:0000256" key="3">
    <source>
        <dbReference type="ARBA" id="ARBA00022840"/>
    </source>
</evidence>
<dbReference type="CDD" id="cd03257">
    <property type="entry name" value="ABC_NikE_OppD_transporters"/>
    <property type="match status" value="1"/>
</dbReference>
<dbReference type="Proteomes" id="UP001529235">
    <property type="component" value="Unassembled WGS sequence"/>
</dbReference>
<dbReference type="EMBL" id="JASNVW010000002">
    <property type="protein sequence ID" value="MDK6028495.1"/>
    <property type="molecule type" value="Genomic_DNA"/>
</dbReference>